<dbReference type="Pfam" id="PF01321">
    <property type="entry name" value="Creatinase_N"/>
    <property type="match status" value="1"/>
</dbReference>
<dbReference type="InterPro" id="IPR029149">
    <property type="entry name" value="Creatin/AminoP/Spt16_N"/>
</dbReference>
<dbReference type="RefSeq" id="WP_160115269.1">
    <property type="nucleotide sequence ID" value="NZ_FNVA01000008.1"/>
</dbReference>
<dbReference type="OrthoDB" id="9806388at2"/>
<accession>A0A1H6C2P1</accession>
<feature type="signal peptide" evidence="1">
    <location>
        <begin position="1"/>
        <end position="20"/>
    </location>
</feature>
<evidence type="ECO:0000313" key="5">
    <source>
        <dbReference type="Proteomes" id="UP000236728"/>
    </source>
</evidence>
<dbReference type="PANTHER" id="PTHR46112:SF3">
    <property type="entry name" value="AMINOPEPTIDASE YPDF"/>
    <property type="match status" value="1"/>
</dbReference>
<dbReference type="SUPFAM" id="SSF53092">
    <property type="entry name" value="Creatinase/prolidase N-terminal domain"/>
    <property type="match status" value="1"/>
</dbReference>
<feature type="domain" description="Peptidase M24" evidence="2">
    <location>
        <begin position="212"/>
        <end position="420"/>
    </location>
</feature>
<dbReference type="SUPFAM" id="SSF55920">
    <property type="entry name" value="Creatinase/aminopeptidase"/>
    <property type="match status" value="1"/>
</dbReference>
<dbReference type="InterPro" id="IPR000994">
    <property type="entry name" value="Pept_M24"/>
</dbReference>
<dbReference type="InterPro" id="IPR006311">
    <property type="entry name" value="TAT_signal"/>
</dbReference>
<reference evidence="4 5" key="1">
    <citation type="submission" date="2016-10" db="EMBL/GenBank/DDBJ databases">
        <authorList>
            <person name="de Groot N.N."/>
        </authorList>
    </citation>
    <scope>NUCLEOTIDE SEQUENCE [LARGE SCALE GENOMIC DNA]</scope>
    <source>
        <strain evidence="4 5">DSM 22489</strain>
    </source>
</reference>
<dbReference type="Gene3D" id="3.90.230.10">
    <property type="entry name" value="Creatinase/methionine aminopeptidase superfamily"/>
    <property type="match status" value="1"/>
</dbReference>
<keyword evidence="1" id="KW-0732">Signal</keyword>
<evidence type="ECO:0000313" key="4">
    <source>
        <dbReference type="EMBL" id="SEG67218.1"/>
    </source>
</evidence>
<evidence type="ECO:0000259" key="3">
    <source>
        <dbReference type="Pfam" id="PF01321"/>
    </source>
</evidence>
<dbReference type="EMBL" id="FNVA01000008">
    <property type="protein sequence ID" value="SEG67218.1"/>
    <property type="molecule type" value="Genomic_DNA"/>
</dbReference>
<feature type="chain" id="PRO_5009294411" evidence="1">
    <location>
        <begin position="21"/>
        <end position="440"/>
    </location>
</feature>
<gene>
    <name evidence="4" type="ORF">SAMN05421819_4201</name>
</gene>
<dbReference type="Proteomes" id="UP000236728">
    <property type="component" value="Unassembled WGS sequence"/>
</dbReference>
<feature type="domain" description="Creatinase N-terminal" evidence="3">
    <location>
        <begin position="64"/>
        <end position="204"/>
    </location>
</feature>
<dbReference type="InterPro" id="IPR000587">
    <property type="entry name" value="Creatinase_N"/>
</dbReference>
<dbReference type="InterPro" id="IPR036005">
    <property type="entry name" value="Creatinase/aminopeptidase-like"/>
</dbReference>
<dbReference type="Gene3D" id="3.40.350.10">
    <property type="entry name" value="Creatinase/prolidase N-terminal domain"/>
    <property type="match status" value="1"/>
</dbReference>
<proteinExistence type="predicted"/>
<sequence length="440" mass="47628">MITRRSLLGASAGAALSTVASPFALQAQRPAAEVPQGPVPEAIARLPSFAGKVAPFTNDERLARIARAKELMGQQKIQAIVLANSTSNTLYFANVRLGASERLWALVIPARAKPFIVCPAFEHDRAVEMLEDTPFAHEAEILTWEEDESPFALIASALKARGVTSGNVGLDENMKFTFANELMKAAPALHFVSATPVTGGCRSIKDEHELDCLRTAGAATLAVYEAVYLSLKEGMTTRDVHNLVLMAYAKTGLQGEASLNIDEFTAVPHGSRKPQTIREGSILMLDDGCVVEGYTSDITRTFCFGKPTDKMRKVFDIVKAAQTAALKTARPGIPLANVDLAARKVIADAGYGPAHKYFTHRVGHGIGMDMHEWPYLSENNMFLDDRAPILAANMTFSDEPGLYIKGEFGVRLEDELHITANAAELLTPQSLSLDEPFGKA</sequence>
<name>A0A1H6C2P1_9BACT</name>
<dbReference type="PANTHER" id="PTHR46112">
    <property type="entry name" value="AMINOPEPTIDASE"/>
    <property type="match status" value="1"/>
</dbReference>
<evidence type="ECO:0000256" key="1">
    <source>
        <dbReference type="SAM" id="SignalP"/>
    </source>
</evidence>
<dbReference type="InterPro" id="IPR050659">
    <property type="entry name" value="Peptidase_M24B"/>
</dbReference>
<dbReference type="PROSITE" id="PS51318">
    <property type="entry name" value="TAT"/>
    <property type="match status" value="1"/>
</dbReference>
<keyword evidence="5" id="KW-1185">Reference proteome</keyword>
<organism evidence="4 5">
    <name type="scientific">Bryocella elongata</name>
    <dbReference type="NCBI Taxonomy" id="863522"/>
    <lineage>
        <taxon>Bacteria</taxon>
        <taxon>Pseudomonadati</taxon>
        <taxon>Acidobacteriota</taxon>
        <taxon>Terriglobia</taxon>
        <taxon>Terriglobales</taxon>
        <taxon>Acidobacteriaceae</taxon>
        <taxon>Bryocella</taxon>
    </lineage>
</organism>
<protein>
    <submittedName>
        <fullName evidence="4">Xaa-Pro dipeptidase</fullName>
    </submittedName>
</protein>
<evidence type="ECO:0000259" key="2">
    <source>
        <dbReference type="Pfam" id="PF00557"/>
    </source>
</evidence>
<dbReference type="AlphaFoldDB" id="A0A1H6C2P1"/>
<dbReference type="Pfam" id="PF00557">
    <property type="entry name" value="Peptidase_M24"/>
    <property type="match status" value="1"/>
</dbReference>